<keyword evidence="2" id="KW-0677">Repeat</keyword>
<dbReference type="Gene3D" id="3.80.10.10">
    <property type="entry name" value="Ribonuclease Inhibitor"/>
    <property type="match status" value="1"/>
</dbReference>
<dbReference type="FunFam" id="3.80.10.10:FF:000383">
    <property type="entry name" value="Leucine-rich repeat receptor protein kinase EMS1"/>
    <property type="match status" value="1"/>
</dbReference>
<dbReference type="GO" id="GO:0016324">
    <property type="term" value="C:apical plasma membrane"/>
    <property type="evidence" value="ECO:0007669"/>
    <property type="project" value="EnsemblPlants"/>
</dbReference>
<evidence type="ECO:0000256" key="3">
    <source>
        <dbReference type="SAM" id="SignalP"/>
    </source>
</evidence>
<evidence type="ECO:0000256" key="2">
    <source>
        <dbReference type="ARBA" id="ARBA00022737"/>
    </source>
</evidence>
<dbReference type="EMBL" id="CM002294">
    <property type="protein sequence ID" value="ESW16864.1"/>
    <property type="molecule type" value="Genomic_DNA"/>
</dbReference>
<accession>V7BG53</accession>
<evidence type="ECO:0000313" key="4">
    <source>
        <dbReference type="EMBL" id="ESW16864.1"/>
    </source>
</evidence>
<dbReference type="InterPro" id="IPR001611">
    <property type="entry name" value="Leu-rich_rpt"/>
</dbReference>
<keyword evidence="3" id="KW-0732">Signal</keyword>
<feature type="signal peptide" evidence="3">
    <location>
        <begin position="1"/>
        <end position="22"/>
    </location>
</feature>
<evidence type="ECO:0000313" key="5">
    <source>
        <dbReference type="Proteomes" id="UP000000226"/>
    </source>
</evidence>
<feature type="chain" id="PRO_5004756677" evidence="3">
    <location>
        <begin position="23"/>
        <end position="455"/>
    </location>
</feature>
<dbReference type="InterPro" id="IPR032675">
    <property type="entry name" value="LRR_dom_sf"/>
</dbReference>
<name>V7BG53_PHAVU</name>
<dbReference type="SMART" id="SM00369">
    <property type="entry name" value="LRR_TYP"/>
    <property type="match status" value="5"/>
</dbReference>
<dbReference type="Proteomes" id="UP000000226">
    <property type="component" value="Chromosome 7"/>
</dbReference>
<proteinExistence type="predicted"/>
<evidence type="ECO:0000256" key="1">
    <source>
        <dbReference type="ARBA" id="ARBA00022614"/>
    </source>
</evidence>
<reference evidence="5" key="1">
    <citation type="journal article" date="2014" name="Nat. Genet.">
        <title>A reference genome for common bean and genome-wide analysis of dual domestications.</title>
        <authorList>
            <person name="Schmutz J."/>
            <person name="McClean P.E."/>
            <person name="Mamidi S."/>
            <person name="Wu G.A."/>
            <person name="Cannon S.B."/>
            <person name="Grimwood J."/>
            <person name="Jenkins J."/>
            <person name="Shu S."/>
            <person name="Song Q."/>
            <person name="Chavarro C."/>
            <person name="Torres-Torres M."/>
            <person name="Geffroy V."/>
            <person name="Moghaddam S.M."/>
            <person name="Gao D."/>
            <person name="Abernathy B."/>
            <person name="Barry K."/>
            <person name="Blair M."/>
            <person name="Brick M.A."/>
            <person name="Chovatia M."/>
            <person name="Gepts P."/>
            <person name="Goodstein D.M."/>
            <person name="Gonzales M."/>
            <person name="Hellsten U."/>
            <person name="Hyten D.L."/>
            <person name="Jia G."/>
            <person name="Kelly J.D."/>
            <person name="Kudrna D."/>
            <person name="Lee R."/>
            <person name="Richard M.M."/>
            <person name="Miklas P.N."/>
            <person name="Osorno J.M."/>
            <person name="Rodrigues J."/>
            <person name="Thareau V."/>
            <person name="Urrea C.A."/>
            <person name="Wang M."/>
            <person name="Yu Y."/>
            <person name="Zhang M."/>
            <person name="Wing R.A."/>
            <person name="Cregan P.B."/>
            <person name="Rokhsar D.S."/>
            <person name="Jackson S.A."/>
        </authorList>
    </citation>
    <scope>NUCLEOTIDE SEQUENCE [LARGE SCALE GENOMIC DNA]</scope>
    <source>
        <strain evidence="5">cv. G19833</strain>
    </source>
</reference>
<dbReference type="eggNOG" id="KOG0619">
    <property type="taxonomic scope" value="Eukaryota"/>
</dbReference>
<dbReference type="InterPro" id="IPR003591">
    <property type="entry name" value="Leu-rich_rpt_typical-subtyp"/>
</dbReference>
<dbReference type="Gramene" id="ESW16864">
    <property type="protein sequence ID" value="ESW16864"/>
    <property type="gene ID" value="PHAVU_007G191000g"/>
</dbReference>
<gene>
    <name evidence="4" type="ORF">PHAVU_007G191000g</name>
</gene>
<protein>
    <submittedName>
        <fullName evidence="4">Uncharacterized protein</fullName>
    </submittedName>
</protein>
<dbReference type="OrthoDB" id="676979at2759"/>
<dbReference type="AlphaFoldDB" id="V7BG53"/>
<dbReference type="SUPFAM" id="SSF52058">
    <property type="entry name" value="L domain-like"/>
    <property type="match status" value="1"/>
</dbReference>
<dbReference type="Pfam" id="PF13855">
    <property type="entry name" value="LRR_8"/>
    <property type="match status" value="1"/>
</dbReference>
<dbReference type="InterPro" id="IPR052941">
    <property type="entry name" value="StomDev_PlantInt_Reg"/>
</dbReference>
<dbReference type="PANTHER" id="PTHR48004">
    <property type="entry name" value="OS01G0149700 PROTEIN"/>
    <property type="match status" value="1"/>
</dbReference>
<dbReference type="GO" id="GO:0009860">
    <property type="term" value="P:pollen tube growth"/>
    <property type="evidence" value="ECO:0007669"/>
    <property type="project" value="EnsemblPlants"/>
</dbReference>
<sequence length="455" mass="49279">MAVLSILLSLLLTTTLFSLSHQQPPLDSSEQQSLYQILHSLNPTIPWRTLFPDDFCLSAPHGVVCDYPTQLNQTPHIVQLSFGYVSDETPNPPCSSNATLNFHLFASFPYLRKLFFYNCFNHTPLSLSSSLSLPSSLQELVFINNPSFISPLAPLVQNLTSLRRLILIGNAFHGEVPSQIGAFLNLEEVTLSRNNLSGEIPSSLGLLDKLKVLDLSGNKFEACLPESLGNLSRLLKLDLSFNAFGCRIPESLRGLQSLEFLDLSFNRFGSFGVPLFVGEVPTLKEVYLSGNSLSGVIPEIWENLGGVERLGLSEMGLVGSIPVSMGVYLKNLSYLGLDNNSLEGPVPFGLLEYGGEINLENNNLSGRVRLSRRVGQKLKLKVAGNRGLCLDNKRGCESGGGGGGDGLGQLEACKKTDVPDAVVFSRASSLLRFDSLALLVRLASVAAGVVVFTGF</sequence>
<dbReference type="OMA" id="INSAIPW"/>
<dbReference type="STRING" id="3885.V7BG53"/>
<dbReference type="Pfam" id="PF00560">
    <property type="entry name" value="LRR_1"/>
    <property type="match status" value="2"/>
</dbReference>
<keyword evidence="5" id="KW-1185">Reference proteome</keyword>
<dbReference type="SMR" id="V7BG53"/>
<dbReference type="PANTHER" id="PTHR48004:SF59">
    <property type="entry name" value="LEUCINE-RICH REPEAT-CONTAINING N-TERMINAL PLANT-TYPE DOMAIN-CONTAINING PROTEIN"/>
    <property type="match status" value="1"/>
</dbReference>
<organism evidence="4 5">
    <name type="scientific">Phaseolus vulgaris</name>
    <name type="common">Kidney bean</name>
    <name type="synonym">French bean</name>
    <dbReference type="NCBI Taxonomy" id="3885"/>
    <lineage>
        <taxon>Eukaryota</taxon>
        <taxon>Viridiplantae</taxon>
        <taxon>Streptophyta</taxon>
        <taxon>Embryophyta</taxon>
        <taxon>Tracheophyta</taxon>
        <taxon>Spermatophyta</taxon>
        <taxon>Magnoliopsida</taxon>
        <taxon>eudicotyledons</taxon>
        <taxon>Gunneridae</taxon>
        <taxon>Pentapetalae</taxon>
        <taxon>rosids</taxon>
        <taxon>fabids</taxon>
        <taxon>Fabales</taxon>
        <taxon>Fabaceae</taxon>
        <taxon>Papilionoideae</taxon>
        <taxon>50 kb inversion clade</taxon>
        <taxon>NPAAA clade</taxon>
        <taxon>indigoferoid/millettioid clade</taxon>
        <taxon>Phaseoleae</taxon>
        <taxon>Phaseolus</taxon>
    </lineage>
</organism>
<keyword evidence="1" id="KW-0433">Leucine-rich repeat</keyword>